<keyword evidence="3" id="KW-0560">Oxidoreductase</keyword>
<dbReference type="HOGENOM" id="CLU_023205_10_1_1"/>
<sequence length="328" mass="36526">MKFHRVAANSIRLWKPLALQGIRAFSMNFEGAATELLGTKKPPFIYGTAWKKDQTKALVKQAIKAGFTAIDTAAQPKHYQEVLVGDALREILSEGLLSREQIYLQTKFTPPAGQNKTNMPYDPNAPLKSQVHTSIASSLENLRPKFDLGSVQDSYIDCLVLHSPLETIQDTLAAWNLFESYVPQRIRRLGISNTDLAVLKAVYDGSRVKPSVVQNRFYNRTAFDVDLRAFCREHGIVYQSFWTLTGNPGLLRTSPVALLSKDAGVSKELALYALVMSLGIAPLNGTTSEEHMKQDLTDIARLKNWTFVYSEKWSSIVADFKALIGDAS</sequence>
<dbReference type="EMBL" id="KN847543">
    <property type="protein sequence ID" value="KIW03680.1"/>
    <property type="molecule type" value="Genomic_DNA"/>
</dbReference>
<evidence type="ECO:0000256" key="2">
    <source>
        <dbReference type="ARBA" id="ARBA00022857"/>
    </source>
</evidence>
<dbReference type="InterPro" id="IPR020471">
    <property type="entry name" value="AKR"/>
</dbReference>
<evidence type="ECO:0000313" key="5">
    <source>
        <dbReference type="EMBL" id="KIW03680.1"/>
    </source>
</evidence>
<dbReference type="OrthoDB" id="5357513at2759"/>
<dbReference type="PANTHER" id="PTHR43827">
    <property type="entry name" value="2,5-DIKETO-D-GLUCONIC ACID REDUCTASE"/>
    <property type="match status" value="1"/>
</dbReference>
<dbReference type="InterPro" id="IPR036812">
    <property type="entry name" value="NAD(P)_OxRdtase_dom_sf"/>
</dbReference>
<dbReference type="STRING" id="253628.A0A0D2AAR1"/>
<dbReference type="PANTHER" id="PTHR43827:SF3">
    <property type="entry name" value="NADP-DEPENDENT OXIDOREDUCTASE DOMAIN-CONTAINING PROTEIN"/>
    <property type="match status" value="1"/>
</dbReference>
<dbReference type="InterPro" id="IPR023210">
    <property type="entry name" value="NADP_OxRdtase_dom"/>
</dbReference>
<dbReference type="SUPFAM" id="SSF51430">
    <property type="entry name" value="NAD(P)-linked oxidoreductase"/>
    <property type="match status" value="1"/>
</dbReference>
<comment type="similarity">
    <text evidence="1">Belongs to the aldo/keto reductase family.</text>
</comment>
<dbReference type="EMBL" id="KN847543">
    <property type="protein sequence ID" value="KIW03681.1"/>
    <property type="molecule type" value="Genomic_DNA"/>
</dbReference>
<name>A0A0D2AAR1_9PEZI</name>
<evidence type="ECO:0000259" key="4">
    <source>
        <dbReference type="Pfam" id="PF00248"/>
    </source>
</evidence>
<dbReference type="VEuPathDB" id="FungiDB:PV09_05001"/>
<dbReference type="RefSeq" id="XP_016213550.1">
    <property type="nucleotide sequence ID" value="XM_016358449.1"/>
</dbReference>
<accession>A0A0D2AAR1</accession>
<dbReference type="Proteomes" id="UP000053259">
    <property type="component" value="Unassembled WGS sequence"/>
</dbReference>
<feature type="domain" description="NADP-dependent oxidoreductase" evidence="4">
    <location>
        <begin position="48"/>
        <end position="253"/>
    </location>
</feature>
<dbReference type="AlphaFoldDB" id="A0A0D2AAR1"/>
<dbReference type="RefSeq" id="XP_016213549.1">
    <property type="nucleotide sequence ID" value="XM_016358448.1"/>
</dbReference>
<dbReference type="Pfam" id="PF00248">
    <property type="entry name" value="Aldo_ket_red"/>
    <property type="match status" value="1"/>
</dbReference>
<dbReference type="CDD" id="cd19071">
    <property type="entry name" value="AKR_AKR1-5-like"/>
    <property type="match status" value="1"/>
</dbReference>
<dbReference type="Gene3D" id="3.20.20.100">
    <property type="entry name" value="NADP-dependent oxidoreductase domain"/>
    <property type="match status" value="1"/>
</dbReference>
<dbReference type="GO" id="GO:0016616">
    <property type="term" value="F:oxidoreductase activity, acting on the CH-OH group of donors, NAD or NADP as acceptor"/>
    <property type="evidence" value="ECO:0007669"/>
    <property type="project" value="UniProtKB-ARBA"/>
</dbReference>
<evidence type="ECO:0000256" key="1">
    <source>
        <dbReference type="ARBA" id="ARBA00007905"/>
    </source>
</evidence>
<evidence type="ECO:0000256" key="3">
    <source>
        <dbReference type="ARBA" id="ARBA00023002"/>
    </source>
</evidence>
<reference evidence="5 6" key="1">
    <citation type="submission" date="2015-01" db="EMBL/GenBank/DDBJ databases">
        <title>The Genome Sequence of Ochroconis gallopava CBS43764.</title>
        <authorList>
            <consortium name="The Broad Institute Genomics Platform"/>
            <person name="Cuomo C."/>
            <person name="de Hoog S."/>
            <person name="Gorbushina A."/>
            <person name="Stielow B."/>
            <person name="Teixiera M."/>
            <person name="Abouelleil A."/>
            <person name="Chapman S.B."/>
            <person name="Priest M."/>
            <person name="Young S.K."/>
            <person name="Wortman J."/>
            <person name="Nusbaum C."/>
            <person name="Birren B."/>
        </authorList>
    </citation>
    <scope>NUCLEOTIDE SEQUENCE [LARGE SCALE GENOMIC DNA]</scope>
    <source>
        <strain evidence="5 6">CBS 43764</strain>
    </source>
</reference>
<organism evidence="5 6">
    <name type="scientific">Verruconis gallopava</name>
    <dbReference type="NCBI Taxonomy" id="253628"/>
    <lineage>
        <taxon>Eukaryota</taxon>
        <taxon>Fungi</taxon>
        <taxon>Dikarya</taxon>
        <taxon>Ascomycota</taxon>
        <taxon>Pezizomycotina</taxon>
        <taxon>Dothideomycetes</taxon>
        <taxon>Pleosporomycetidae</taxon>
        <taxon>Venturiales</taxon>
        <taxon>Sympoventuriaceae</taxon>
        <taxon>Verruconis</taxon>
    </lineage>
</organism>
<protein>
    <recommendedName>
        <fullName evidence="4">NADP-dependent oxidoreductase domain-containing protein</fullName>
    </recommendedName>
</protein>
<keyword evidence="2" id="KW-0521">NADP</keyword>
<evidence type="ECO:0000313" key="6">
    <source>
        <dbReference type="Proteomes" id="UP000053259"/>
    </source>
</evidence>
<proteinExistence type="inferred from homology"/>
<gene>
    <name evidence="5" type="ORF">PV09_05001</name>
</gene>
<keyword evidence="6" id="KW-1185">Reference proteome</keyword>
<dbReference type="GeneID" id="27312974"/>